<evidence type="ECO:0000256" key="1">
    <source>
        <dbReference type="SAM" id="Phobius"/>
    </source>
</evidence>
<gene>
    <name evidence="3" type="ORF">IF651_05920</name>
</gene>
<dbReference type="PANTHER" id="PTHR28008">
    <property type="entry name" value="DOMAIN PROTEIN, PUTATIVE (AFU_ORTHOLOGUE AFUA_3G10980)-RELATED"/>
    <property type="match status" value="1"/>
</dbReference>
<dbReference type="EMBL" id="JACYHB010000003">
    <property type="protein sequence ID" value="MBD8078596.1"/>
    <property type="molecule type" value="Genomic_DNA"/>
</dbReference>
<keyword evidence="1" id="KW-1133">Transmembrane helix</keyword>
<organism evidence="3 4">
    <name type="scientific">Cellulosimicrobium arenosum</name>
    <dbReference type="NCBI Taxonomy" id="2708133"/>
    <lineage>
        <taxon>Bacteria</taxon>
        <taxon>Bacillati</taxon>
        <taxon>Actinomycetota</taxon>
        <taxon>Actinomycetes</taxon>
        <taxon>Micrococcales</taxon>
        <taxon>Promicromonosporaceae</taxon>
        <taxon>Cellulosimicrobium</taxon>
    </lineage>
</organism>
<dbReference type="Proteomes" id="UP000610846">
    <property type="component" value="Unassembled WGS sequence"/>
</dbReference>
<feature type="transmembrane region" description="Helical" evidence="1">
    <location>
        <begin position="123"/>
        <end position="143"/>
    </location>
</feature>
<name>A0A927G801_9MICO</name>
<evidence type="ECO:0000313" key="4">
    <source>
        <dbReference type="Proteomes" id="UP000610846"/>
    </source>
</evidence>
<keyword evidence="1" id="KW-0812">Transmembrane</keyword>
<sequence length="155" mass="15907">MRPLTWIFAVYLAAVLVVTLWPSPQSTDAPGWATATLDVLQGLGIPLTLPVLEASANVVMFGPFGLLGLPLLLGSAARRGTPALGAWRAVGLVTLAGAALSAVIELAQNLLPGRVPTVQDVVLNTAGALLGALVVAGAVRTSGRGTSPRRRTRRA</sequence>
<dbReference type="Pfam" id="PF04892">
    <property type="entry name" value="VanZ"/>
    <property type="match status" value="1"/>
</dbReference>
<evidence type="ECO:0000313" key="3">
    <source>
        <dbReference type="EMBL" id="MBD8078596.1"/>
    </source>
</evidence>
<reference evidence="3" key="1">
    <citation type="journal article" date="2018" name="Curr. Microbiol.">
        <title>Cellulosimicrobium arenosum sp. nov., Isolated from Marine Sediment Sand.</title>
        <authorList>
            <person name="Oh M."/>
            <person name="Kim J.H."/>
            <person name="Yoon J.H."/>
            <person name="Schumann P."/>
            <person name="Kim W."/>
        </authorList>
    </citation>
    <scope>NUCLEOTIDE SEQUENCE</scope>
    <source>
        <strain evidence="3">KCTC 49039</strain>
    </source>
</reference>
<keyword evidence="1" id="KW-0472">Membrane</keyword>
<dbReference type="AlphaFoldDB" id="A0A927G801"/>
<proteinExistence type="predicted"/>
<dbReference type="RefSeq" id="WP_191828161.1">
    <property type="nucleotide sequence ID" value="NZ_JACYHB010000003.1"/>
</dbReference>
<reference evidence="3" key="2">
    <citation type="submission" date="2020-09" db="EMBL/GenBank/DDBJ databases">
        <authorList>
            <person name="Yu Y."/>
        </authorList>
    </citation>
    <scope>NUCLEOTIDE SEQUENCE</scope>
    <source>
        <strain evidence="3">KCTC 49039</strain>
    </source>
</reference>
<feature type="transmembrane region" description="Helical" evidence="1">
    <location>
        <begin position="89"/>
        <end position="111"/>
    </location>
</feature>
<dbReference type="InterPro" id="IPR006976">
    <property type="entry name" value="VanZ-like"/>
</dbReference>
<dbReference type="PANTHER" id="PTHR28008:SF1">
    <property type="entry name" value="DOMAIN PROTEIN, PUTATIVE (AFU_ORTHOLOGUE AFUA_3G10980)-RELATED"/>
    <property type="match status" value="1"/>
</dbReference>
<accession>A0A927G801</accession>
<protein>
    <submittedName>
        <fullName evidence="3">VanZ family protein</fullName>
    </submittedName>
</protein>
<comment type="caution">
    <text evidence="3">The sequence shown here is derived from an EMBL/GenBank/DDBJ whole genome shotgun (WGS) entry which is preliminary data.</text>
</comment>
<feature type="domain" description="VanZ-like" evidence="2">
    <location>
        <begin position="8"/>
        <end position="135"/>
    </location>
</feature>
<feature type="transmembrane region" description="Helical" evidence="1">
    <location>
        <begin position="57"/>
        <end position="77"/>
    </location>
</feature>
<keyword evidence="4" id="KW-1185">Reference proteome</keyword>
<evidence type="ECO:0000259" key="2">
    <source>
        <dbReference type="Pfam" id="PF04892"/>
    </source>
</evidence>